<proteinExistence type="inferred from homology"/>
<dbReference type="AlphaFoldDB" id="A0AAV5L044"/>
<feature type="region of interest" description="Disordered" evidence="3">
    <location>
        <begin position="121"/>
        <end position="161"/>
    </location>
</feature>
<evidence type="ECO:0000256" key="3">
    <source>
        <dbReference type="SAM" id="MobiDB-lite"/>
    </source>
</evidence>
<dbReference type="Gene3D" id="3.40.50.2000">
    <property type="entry name" value="Glycogen Phosphorylase B"/>
    <property type="match status" value="1"/>
</dbReference>
<dbReference type="PANTHER" id="PTHR48047">
    <property type="entry name" value="GLYCOSYLTRANSFERASE"/>
    <property type="match status" value="1"/>
</dbReference>
<comment type="caution">
    <text evidence="4">The sequence shown here is derived from an EMBL/GenBank/DDBJ whole genome shotgun (WGS) entry which is preliminary data.</text>
</comment>
<evidence type="ECO:0000256" key="2">
    <source>
        <dbReference type="ARBA" id="ARBA00022676"/>
    </source>
</evidence>
<comment type="similarity">
    <text evidence="1">Belongs to the UDP-glycosyltransferase family.</text>
</comment>
<evidence type="ECO:0000313" key="4">
    <source>
        <dbReference type="EMBL" id="GKV30442.1"/>
    </source>
</evidence>
<evidence type="ECO:0000256" key="1">
    <source>
        <dbReference type="ARBA" id="ARBA00009995"/>
    </source>
</evidence>
<dbReference type="EMBL" id="BPVZ01000086">
    <property type="protein sequence ID" value="GKV30442.1"/>
    <property type="molecule type" value="Genomic_DNA"/>
</dbReference>
<sequence length="205" mass="22492">MASSDQSLLHFVLLPRLAQGHQIPIIDLGRLLAQRGVVVTIITTPINAAKFRTTIDRAVEPGLWINLLEVPFPPSEAGLPERCDSMDALPRKRLLGTASSDPISFRDRRLLNALWMELNSRSGSSKTGEPEKAGIAAKREEVNGAVEQVMAGSEDGEGRRKRARELGHIANKAIEEGNFLADIFTGKRNAESKKARVNQTTWAEC</sequence>
<dbReference type="GO" id="GO:0035251">
    <property type="term" value="F:UDP-glucosyltransferase activity"/>
    <property type="evidence" value="ECO:0007669"/>
    <property type="project" value="TreeGrafter"/>
</dbReference>
<dbReference type="SUPFAM" id="SSF53756">
    <property type="entry name" value="UDP-Glycosyltransferase/glycogen phosphorylase"/>
    <property type="match status" value="1"/>
</dbReference>
<feature type="compositionally biased region" description="Basic and acidic residues" evidence="3">
    <location>
        <begin position="128"/>
        <end position="142"/>
    </location>
</feature>
<dbReference type="Proteomes" id="UP001054252">
    <property type="component" value="Unassembled WGS sequence"/>
</dbReference>
<keyword evidence="2" id="KW-0328">Glycosyltransferase</keyword>
<organism evidence="4 5">
    <name type="scientific">Rubroshorea leprosula</name>
    <dbReference type="NCBI Taxonomy" id="152421"/>
    <lineage>
        <taxon>Eukaryota</taxon>
        <taxon>Viridiplantae</taxon>
        <taxon>Streptophyta</taxon>
        <taxon>Embryophyta</taxon>
        <taxon>Tracheophyta</taxon>
        <taxon>Spermatophyta</taxon>
        <taxon>Magnoliopsida</taxon>
        <taxon>eudicotyledons</taxon>
        <taxon>Gunneridae</taxon>
        <taxon>Pentapetalae</taxon>
        <taxon>rosids</taxon>
        <taxon>malvids</taxon>
        <taxon>Malvales</taxon>
        <taxon>Dipterocarpaceae</taxon>
        <taxon>Rubroshorea</taxon>
    </lineage>
</organism>
<evidence type="ECO:0000313" key="5">
    <source>
        <dbReference type="Proteomes" id="UP001054252"/>
    </source>
</evidence>
<accession>A0AAV5L044</accession>
<keyword evidence="5" id="KW-1185">Reference proteome</keyword>
<gene>
    <name evidence="4" type="ORF">SLEP1_g39250</name>
</gene>
<dbReference type="PANTHER" id="PTHR48047:SF182">
    <property type="entry name" value="GLYCOSYLTRANSFERASE"/>
    <property type="match status" value="1"/>
</dbReference>
<protein>
    <submittedName>
        <fullName evidence="4">Uncharacterized protein</fullName>
    </submittedName>
</protein>
<reference evidence="4 5" key="1">
    <citation type="journal article" date="2021" name="Commun. Biol.">
        <title>The genome of Shorea leprosula (Dipterocarpaceae) highlights the ecological relevance of drought in aseasonal tropical rainforests.</title>
        <authorList>
            <person name="Ng K.K.S."/>
            <person name="Kobayashi M.J."/>
            <person name="Fawcett J.A."/>
            <person name="Hatakeyama M."/>
            <person name="Paape T."/>
            <person name="Ng C.H."/>
            <person name="Ang C.C."/>
            <person name="Tnah L.H."/>
            <person name="Lee C.T."/>
            <person name="Nishiyama T."/>
            <person name="Sese J."/>
            <person name="O'Brien M.J."/>
            <person name="Copetti D."/>
            <person name="Mohd Noor M.I."/>
            <person name="Ong R.C."/>
            <person name="Putra M."/>
            <person name="Sireger I.Z."/>
            <person name="Indrioko S."/>
            <person name="Kosugi Y."/>
            <person name="Izuno A."/>
            <person name="Isagi Y."/>
            <person name="Lee S.L."/>
            <person name="Shimizu K.K."/>
        </authorList>
    </citation>
    <scope>NUCLEOTIDE SEQUENCE [LARGE SCALE GENOMIC DNA]</scope>
    <source>
        <strain evidence="4">214</strain>
    </source>
</reference>
<name>A0AAV5L044_9ROSI</name>
<keyword evidence="2" id="KW-0808">Transferase</keyword>